<accession>A0AAD9PCU8</accession>
<sequence>MQPLTISLSLLVPAGGETVPVEELAELCVLDRVLSKARKVRSKYLDKLKDLQDAETPEGATKEDVRGQQTSDSVDLSKPTDFVRTTEPPKTNRRQLKSKDGPSASELPRRGITAYSTVVKVRSRNAPSGKGESIGIVSQSTLNRLLQKPCPGAAPQKPSHTSAPPNKRFTPAYASAPYRTDPGHQRRSKVTRGAEDVSRVPHRRGEMEPMYGRSYSSCRGMG</sequence>
<keyword evidence="3" id="KW-1185">Reference proteome</keyword>
<organism evidence="2 3">
    <name type="scientific">Ridgeia piscesae</name>
    <name type="common">Tubeworm</name>
    <dbReference type="NCBI Taxonomy" id="27915"/>
    <lineage>
        <taxon>Eukaryota</taxon>
        <taxon>Metazoa</taxon>
        <taxon>Spiralia</taxon>
        <taxon>Lophotrochozoa</taxon>
        <taxon>Annelida</taxon>
        <taxon>Polychaeta</taxon>
        <taxon>Sedentaria</taxon>
        <taxon>Canalipalpata</taxon>
        <taxon>Sabellida</taxon>
        <taxon>Siboglinidae</taxon>
        <taxon>Ridgeia</taxon>
    </lineage>
</organism>
<dbReference type="Proteomes" id="UP001209878">
    <property type="component" value="Unassembled WGS sequence"/>
</dbReference>
<comment type="caution">
    <text evidence="2">The sequence shown here is derived from an EMBL/GenBank/DDBJ whole genome shotgun (WGS) entry which is preliminary data.</text>
</comment>
<name>A0AAD9PCU8_RIDPI</name>
<feature type="region of interest" description="Disordered" evidence="1">
    <location>
        <begin position="46"/>
        <end position="111"/>
    </location>
</feature>
<feature type="region of interest" description="Disordered" evidence="1">
    <location>
        <begin position="146"/>
        <end position="222"/>
    </location>
</feature>
<evidence type="ECO:0000256" key="1">
    <source>
        <dbReference type="SAM" id="MobiDB-lite"/>
    </source>
</evidence>
<gene>
    <name evidence="2" type="ORF">NP493_30g05004</name>
</gene>
<protein>
    <submittedName>
        <fullName evidence="2">Uncharacterized protein</fullName>
    </submittedName>
</protein>
<dbReference type="EMBL" id="JAODUO010000031">
    <property type="protein sequence ID" value="KAK2192412.1"/>
    <property type="molecule type" value="Genomic_DNA"/>
</dbReference>
<evidence type="ECO:0000313" key="2">
    <source>
        <dbReference type="EMBL" id="KAK2192412.1"/>
    </source>
</evidence>
<reference evidence="2" key="1">
    <citation type="journal article" date="2023" name="Mol. Biol. Evol.">
        <title>Third-Generation Sequencing Reveals the Adaptive Role of the Epigenome in Three Deep-Sea Polychaetes.</title>
        <authorList>
            <person name="Perez M."/>
            <person name="Aroh O."/>
            <person name="Sun Y."/>
            <person name="Lan Y."/>
            <person name="Juniper S.K."/>
            <person name="Young C.R."/>
            <person name="Angers B."/>
            <person name="Qian P.Y."/>
        </authorList>
    </citation>
    <scope>NUCLEOTIDE SEQUENCE</scope>
    <source>
        <strain evidence="2">R07B-5</strain>
    </source>
</reference>
<proteinExistence type="predicted"/>
<feature type="compositionally biased region" description="Basic and acidic residues" evidence="1">
    <location>
        <begin position="192"/>
        <end position="207"/>
    </location>
</feature>
<dbReference type="AlphaFoldDB" id="A0AAD9PCU8"/>
<evidence type="ECO:0000313" key="3">
    <source>
        <dbReference type="Proteomes" id="UP001209878"/>
    </source>
</evidence>